<evidence type="ECO:0000256" key="2">
    <source>
        <dbReference type="ARBA" id="ARBA00022670"/>
    </source>
</evidence>
<dbReference type="OrthoDB" id="1654978at2"/>
<dbReference type="InterPro" id="IPR051202">
    <property type="entry name" value="Peptidase_C40"/>
</dbReference>
<dbReference type="eggNOG" id="COG4942">
    <property type="taxonomic scope" value="Bacteria"/>
</dbReference>
<reference evidence="10" key="1">
    <citation type="submission" date="2016-10" db="EMBL/GenBank/DDBJ databases">
        <authorList>
            <person name="Varghese N."/>
        </authorList>
    </citation>
    <scope>NUCLEOTIDE SEQUENCE [LARGE SCALE GENOMIC DNA]</scope>
    <source>
        <strain evidence="10">DSM 20406</strain>
    </source>
</reference>
<dbReference type="Gene3D" id="3.90.1720.10">
    <property type="entry name" value="endopeptidase domain like (from Nostoc punctiforme)"/>
    <property type="match status" value="1"/>
</dbReference>
<comment type="similarity">
    <text evidence="1">Belongs to the peptidase C40 family.</text>
</comment>
<evidence type="ECO:0000256" key="7">
    <source>
        <dbReference type="SAM" id="SignalP"/>
    </source>
</evidence>
<dbReference type="AlphaFoldDB" id="A0A1H6TCK2"/>
<dbReference type="PANTHER" id="PTHR47053:SF1">
    <property type="entry name" value="MUREIN DD-ENDOPEPTIDASE MEPH-RELATED"/>
    <property type="match status" value="1"/>
</dbReference>
<evidence type="ECO:0000256" key="6">
    <source>
        <dbReference type="SAM" id="Coils"/>
    </source>
</evidence>
<dbReference type="GO" id="GO:0006508">
    <property type="term" value="P:proteolysis"/>
    <property type="evidence" value="ECO:0007669"/>
    <property type="project" value="UniProtKB-KW"/>
</dbReference>
<keyword evidence="10" id="KW-1185">Reference proteome</keyword>
<keyword evidence="6" id="KW-0175">Coiled coil</keyword>
<evidence type="ECO:0000256" key="3">
    <source>
        <dbReference type="ARBA" id="ARBA00022729"/>
    </source>
</evidence>
<feature type="domain" description="NlpC/P60" evidence="8">
    <location>
        <begin position="275"/>
        <end position="394"/>
    </location>
</feature>
<dbReference type="Pfam" id="PF00877">
    <property type="entry name" value="NLPC_P60"/>
    <property type="match status" value="1"/>
</dbReference>
<dbReference type="eggNOG" id="COG0791">
    <property type="taxonomic scope" value="Bacteria"/>
</dbReference>
<organism evidence="9 10">
    <name type="scientific">Sharpea azabuensis</name>
    <dbReference type="NCBI Taxonomy" id="322505"/>
    <lineage>
        <taxon>Bacteria</taxon>
        <taxon>Bacillati</taxon>
        <taxon>Bacillota</taxon>
        <taxon>Erysipelotrichia</taxon>
        <taxon>Erysipelotrichales</taxon>
        <taxon>Coprobacillaceae</taxon>
        <taxon>Sharpea</taxon>
    </lineage>
</organism>
<evidence type="ECO:0000259" key="8">
    <source>
        <dbReference type="PROSITE" id="PS51935"/>
    </source>
</evidence>
<dbReference type="PROSITE" id="PS51935">
    <property type="entry name" value="NLPC_P60"/>
    <property type="match status" value="1"/>
</dbReference>
<keyword evidence="3 7" id="KW-0732">Signal</keyword>
<gene>
    <name evidence="9" type="ORF">SAMN04487834_102330</name>
</gene>
<evidence type="ECO:0000256" key="4">
    <source>
        <dbReference type="ARBA" id="ARBA00022801"/>
    </source>
</evidence>
<keyword evidence="2" id="KW-0645">Protease</keyword>
<feature type="chain" id="PRO_5039695060" evidence="7">
    <location>
        <begin position="21"/>
        <end position="394"/>
    </location>
</feature>
<keyword evidence="4 9" id="KW-0378">Hydrolase</keyword>
<protein>
    <submittedName>
        <fullName evidence="9">Cell wall-associated hydrolase, NlpC family</fullName>
    </submittedName>
</protein>
<sequence length="394" mass="42506">MKKNKIIGLVLASAMVFPLAAGSVKEAKAENFSGKEKQYYTLCSSSSLTVANKKTCKEFNAYLKNKNADLKKNIDAASNTISSSEDSINAIVKKIDDLDKQIASYETQIKDVTASIEQTQKDIEASKEKLKERIYANQSNVNSKVNVSYIFGSKSMTDFFSRVSALADIKESDEDLINQIKTKEAQLKTQQETLTTSKKALETSKTTAENDKAVLYQKISGAKTSLEESKKALQSNTDSITLIASNMAAIQEATTKATVSKSEVQKTTVALSGNSSVGAKVVSLALSKQGCMYLWGAAGPNRFDCSGLVSWALNNAGVNVGRLTSGAFASAGRAVDRSQLQPGDIITFGSPVHHVGIYIGGNQFVHAPSTGKPVQVSSLTGYYSKNYHNARRLW</sequence>
<dbReference type="Proteomes" id="UP000183028">
    <property type="component" value="Unassembled WGS sequence"/>
</dbReference>
<dbReference type="PANTHER" id="PTHR47053">
    <property type="entry name" value="MUREIN DD-ENDOPEPTIDASE MEPH-RELATED"/>
    <property type="match status" value="1"/>
</dbReference>
<dbReference type="RefSeq" id="WP_074732040.1">
    <property type="nucleotide sequence ID" value="NZ_CACVPP010000108.1"/>
</dbReference>
<evidence type="ECO:0000256" key="1">
    <source>
        <dbReference type="ARBA" id="ARBA00007074"/>
    </source>
</evidence>
<dbReference type="InterPro" id="IPR000064">
    <property type="entry name" value="NLP_P60_dom"/>
</dbReference>
<dbReference type="GO" id="GO:0008234">
    <property type="term" value="F:cysteine-type peptidase activity"/>
    <property type="evidence" value="ECO:0007669"/>
    <property type="project" value="UniProtKB-KW"/>
</dbReference>
<evidence type="ECO:0000256" key="5">
    <source>
        <dbReference type="ARBA" id="ARBA00022807"/>
    </source>
</evidence>
<dbReference type="STRING" id="322505.SAMN04487836_10744"/>
<keyword evidence="5" id="KW-0788">Thiol protease</keyword>
<dbReference type="EMBL" id="FNYK01000023">
    <property type="protein sequence ID" value="SEI77799.1"/>
    <property type="molecule type" value="Genomic_DNA"/>
</dbReference>
<dbReference type="SUPFAM" id="SSF54001">
    <property type="entry name" value="Cysteine proteinases"/>
    <property type="match status" value="1"/>
</dbReference>
<feature type="coiled-coil region" evidence="6">
    <location>
        <begin position="60"/>
        <end position="129"/>
    </location>
</feature>
<evidence type="ECO:0000313" key="10">
    <source>
        <dbReference type="Proteomes" id="UP000183028"/>
    </source>
</evidence>
<dbReference type="InterPro" id="IPR038765">
    <property type="entry name" value="Papain-like_cys_pep_sf"/>
</dbReference>
<evidence type="ECO:0000313" key="9">
    <source>
        <dbReference type="EMBL" id="SEI77799.1"/>
    </source>
</evidence>
<dbReference type="Gene3D" id="6.10.250.3150">
    <property type="match status" value="1"/>
</dbReference>
<feature type="signal peptide" evidence="7">
    <location>
        <begin position="1"/>
        <end position="20"/>
    </location>
</feature>
<dbReference type="Pfam" id="PF24568">
    <property type="entry name" value="CC_PcsB"/>
    <property type="match status" value="1"/>
</dbReference>
<proteinExistence type="inferred from homology"/>
<dbReference type="InterPro" id="IPR057309">
    <property type="entry name" value="PcsB_CC"/>
</dbReference>
<accession>A0A1H6TCK2</accession>
<name>A0A1H6TCK2_9FIRM</name>